<protein>
    <recommendedName>
        <fullName evidence="3">DUF4249 domain-containing protein</fullName>
    </recommendedName>
</protein>
<accession>A0ABQ5MNM4</accession>
<organism evidence="1 2">
    <name type="scientific">Neptunitalea lumnitzerae</name>
    <dbReference type="NCBI Taxonomy" id="2965509"/>
    <lineage>
        <taxon>Bacteria</taxon>
        <taxon>Pseudomonadati</taxon>
        <taxon>Bacteroidota</taxon>
        <taxon>Flavobacteriia</taxon>
        <taxon>Flavobacteriales</taxon>
        <taxon>Flavobacteriaceae</taxon>
        <taxon>Neptunitalea</taxon>
    </lineage>
</organism>
<reference evidence="1" key="1">
    <citation type="submission" date="2022-07" db="EMBL/GenBank/DDBJ databases">
        <title>Taxonomy of Novel Oxalotrophic and Methylotrophic Bacteria.</title>
        <authorList>
            <person name="Sahin N."/>
            <person name="Tani A."/>
        </authorList>
    </citation>
    <scope>NUCLEOTIDE SEQUENCE</scope>
    <source>
        <strain evidence="1">Y10</strain>
    </source>
</reference>
<keyword evidence="2" id="KW-1185">Reference proteome</keyword>
<evidence type="ECO:0000313" key="2">
    <source>
        <dbReference type="Proteomes" id="UP001143543"/>
    </source>
</evidence>
<dbReference type="Proteomes" id="UP001143543">
    <property type="component" value="Unassembled WGS sequence"/>
</dbReference>
<dbReference type="Pfam" id="PF14054">
    <property type="entry name" value="DUF4249"/>
    <property type="match status" value="1"/>
</dbReference>
<evidence type="ECO:0008006" key="3">
    <source>
        <dbReference type="Google" id="ProtNLM"/>
    </source>
</evidence>
<dbReference type="InterPro" id="IPR025345">
    <property type="entry name" value="DUF4249"/>
</dbReference>
<comment type="caution">
    <text evidence="1">The sequence shown here is derived from an EMBL/GenBank/DDBJ whole genome shotgun (WGS) entry which is preliminary data.</text>
</comment>
<name>A0ABQ5MNM4_9FLAO</name>
<evidence type="ECO:0000313" key="1">
    <source>
        <dbReference type="EMBL" id="GLB50958.1"/>
    </source>
</evidence>
<dbReference type="EMBL" id="BRVO01000006">
    <property type="protein sequence ID" value="GLB50958.1"/>
    <property type="molecule type" value="Genomic_DNA"/>
</dbReference>
<proteinExistence type="predicted"/>
<gene>
    <name evidence="1" type="ORF">Y10_33260</name>
</gene>
<sequence length="411" mass="47146">MLIVNIFLIGCTEPYPIASEDFEELLVVDASLSDSLQYQTVKLSNSIPLNTESTTYINNAEVWIENSNGDIFNFHQIQTDSIYQSNVTFKAEQNTSYTLHIKTEDGEEYTSTEESTPDPIKIENVFAQAETNDAGAEGIQVYADVTSLGNNNLLNRFEYEETYKIKTPYRIDSIISVKDFYFYPLNDGAVHCLDYNYSIELTPVTEETSICYDTNYSNNLILASSQNNDSNNVFNVKIHFIENDNYIISEGYSILVKAYNENYKAYQFYQTTKNMNSENETLSTTQPGFFTGNLVNVNNPNQKIIGFFNVTTTAKKRIFFDYADFGFNQPSYFSDCLITYFLLPPAPTITLDYEIECSPEGPSPKDRLYQFITQHNFQLKERNGTIYTLWRPECSNCTTFASNIKPDFWED</sequence>